<dbReference type="Proteomes" id="UP000006272">
    <property type="component" value="Unassembled WGS sequence"/>
</dbReference>
<evidence type="ECO:0000313" key="2">
    <source>
        <dbReference type="EMBL" id="EKO39402.1"/>
    </source>
</evidence>
<gene>
    <name evidence="2" type="ORF">B193_1882</name>
</gene>
<reference evidence="2 3" key="1">
    <citation type="submission" date="2012-07" db="EMBL/GenBank/DDBJ databases">
        <title>Draft genome sequence of Desulfovibrio magneticus str. Maddingley MBC34 obtained from a metagenomic sequence of a methanogenic enrichment isolated from coal-seam formation water in Victoria, Australia.</title>
        <authorList>
            <person name="Greenfield P."/>
            <person name="Hendry P."/>
            <person name="Li D."/>
            <person name="Rosewarne C.P."/>
            <person name="Tran-Dinh N."/>
            <person name="Elbourne L.D.H."/>
            <person name="Paulsen I.T."/>
            <person name="Midgley D.J."/>
        </authorList>
    </citation>
    <scope>NUCLEOTIDE SEQUENCE [LARGE SCALE GENOMIC DNA]</scope>
    <source>
        <strain evidence="3">Maddingley MBC34</strain>
    </source>
</reference>
<comment type="caution">
    <text evidence="2">The sequence shown here is derived from an EMBL/GenBank/DDBJ whole genome shotgun (WGS) entry which is preliminary data.</text>
</comment>
<keyword evidence="1" id="KW-0812">Transmembrane</keyword>
<keyword evidence="1" id="KW-0472">Membrane</keyword>
<sequence length="203" mass="20825">MDGNNSRRIDRLEAALRAAHGRRPAPAQAEDAAMAASVLAALKAAPSASAPLAAEAGKRLDRLEDVLRAAHAGRRTPVADPGLAEAVLASVKAGETGVADVAPSRQERIDRLEDVLRAAHAGRQAPPVEAGLAASVVAAIQAEDVAPEAEDARMLWRMAAGAGFLAAATVLFALAFGSGLEDELGRLLFYDPSGQVVVSLLGV</sequence>
<accession>K6FLF6</accession>
<organism evidence="2 3">
    <name type="scientific">Solidesulfovibrio magneticus str. Maddingley MBC34</name>
    <dbReference type="NCBI Taxonomy" id="1206767"/>
    <lineage>
        <taxon>Bacteria</taxon>
        <taxon>Pseudomonadati</taxon>
        <taxon>Thermodesulfobacteriota</taxon>
        <taxon>Desulfovibrionia</taxon>
        <taxon>Desulfovibrionales</taxon>
        <taxon>Desulfovibrionaceae</taxon>
        <taxon>Solidesulfovibrio</taxon>
    </lineage>
</organism>
<feature type="transmembrane region" description="Helical" evidence="1">
    <location>
        <begin position="159"/>
        <end position="180"/>
    </location>
</feature>
<dbReference type="AlphaFoldDB" id="K6FLF6"/>
<dbReference type="EMBL" id="ALAO01000145">
    <property type="protein sequence ID" value="EKO39402.1"/>
    <property type="molecule type" value="Genomic_DNA"/>
</dbReference>
<keyword evidence="1" id="KW-1133">Transmembrane helix</keyword>
<evidence type="ECO:0000313" key="3">
    <source>
        <dbReference type="Proteomes" id="UP000006272"/>
    </source>
</evidence>
<proteinExistence type="predicted"/>
<dbReference type="PATRIC" id="fig|1206767.3.peg.1835"/>
<name>K6FLF6_9BACT</name>
<protein>
    <submittedName>
        <fullName evidence="2">Uncharacterized protein</fullName>
    </submittedName>
</protein>
<evidence type="ECO:0000256" key="1">
    <source>
        <dbReference type="SAM" id="Phobius"/>
    </source>
</evidence>